<dbReference type="RefSeq" id="WP_272899745.1">
    <property type="nucleotide sequence ID" value="NZ_JBFPMW010000014.1"/>
</dbReference>
<proteinExistence type="predicted"/>
<gene>
    <name evidence="1" type="ORF">AB0756_31815</name>
</gene>
<name>A0ABW8XJJ0_9CYAN</name>
<evidence type="ECO:0000313" key="2">
    <source>
        <dbReference type="Proteomes" id="UP001629223"/>
    </source>
</evidence>
<comment type="caution">
    <text evidence="1">The sequence shown here is derived from an EMBL/GenBank/DDBJ whole genome shotgun (WGS) entry which is preliminary data.</text>
</comment>
<keyword evidence="2" id="KW-1185">Reference proteome</keyword>
<dbReference type="EMBL" id="JBFPMW010000014">
    <property type="protein sequence ID" value="MFL9821642.1"/>
    <property type="molecule type" value="Genomic_DNA"/>
</dbReference>
<protein>
    <submittedName>
        <fullName evidence="1">Uncharacterized protein</fullName>
    </submittedName>
</protein>
<evidence type="ECO:0000313" key="1">
    <source>
        <dbReference type="EMBL" id="MFL9821642.1"/>
    </source>
</evidence>
<organism evidence="1 2">
    <name type="scientific">Tolypothrix campylonemoides VB511288_2</name>
    <dbReference type="NCBI Taxonomy" id="3232311"/>
    <lineage>
        <taxon>Bacteria</taxon>
        <taxon>Bacillati</taxon>
        <taxon>Cyanobacteriota</taxon>
        <taxon>Cyanophyceae</taxon>
        <taxon>Nostocales</taxon>
        <taxon>Tolypothrichaceae</taxon>
        <taxon>Tolypothrix</taxon>
    </lineage>
</organism>
<sequence length="42" mass="4888">MRKKNTIQSLELQQIITRSKALFNKPKLLEPQQPIIRLNTVG</sequence>
<reference evidence="1 2" key="1">
    <citation type="submission" date="2024-07" db="EMBL/GenBank/DDBJ databases">
        <authorList>
            <person name="Tripathy S."/>
        </authorList>
    </citation>
    <scope>NUCLEOTIDE SEQUENCE [LARGE SCALE GENOMIC DNA]</scope>
    <source>
        <strain evidence="1 2">VB511288_2</strain>
    </source>
</reference>
<dbReference type="Proteomes" id="UP001629223">
    <property type="component" value="Unassembled WGS sequence"/>
</dbReference>
<accession>A0ABW8XJJ0</accession>